<evidence type="ECO:0000256" key="3">
    <source>
        <dbReference type="ARBA" id="ARBA00022729"/>
    </source>
</evidence>
<organism evidence="7 8">
    <name type="scientific">Mytilus galloprovincialis</name>
    <name type="common">Mediterranean mussel</name>
    <dbReference type="NCBI Taxonomy" id="29158"/>
    <lineage>
        <taxon>Eukaryota</taxon>
        <taxon>Metazoa</taxon>
        <taxon>Spiralia</taxon>
        <taxon>Lophotrochozoa</taxon>
        <taxon>Mollusca</taxon>
        <taxon>Bivalvia</taxon>
        <taxon>Autobranchia</taxon>
        <taxon>Pteriomorphia</taxon>
        <taxon>Mytilida</taxon>
        <taxon>Mytiloidea</taxon>
        <taxon>Mytilidae</taxon>
        <taxon>Mytilinae</taxon>
        <taxon>Mytilus</taxon>
    </lineage>
</organism>
<dbReference type="Pfam" id="PF25106">
    <property type="entry name" value="VWA_4"/>
    <property type="match status" value="1"/>
</dbReference>
<sequence>MESYFCICVVLLINLDTSSTFFANKPFDDPSDAKTHFDITRVGLMRAIDKYIVERKNVTSYSKFFGADSTSMTKMINSIGDLARMVTDIPDDIAFQNKAFIHCSSEEIENGPLKSVNGKCSHGGPYDSSRTMISKCGINKDSYTPKYSPHHYLHEKASLTAIAATKHFLFPNNGSGIFDVIGDDIVAKIFHVKMRTPISLGFAIDYTGSMSEEISAVKQGVIQILTTVIGSGREPADYVLSMFHDPVSYNKVFNYTDGYEMIREVEQLHVVGGHNPDCPEYAITGMLNGK</sequence>
<dbReference type="PANTHER" id="PTHR14905">
    <property type="entry name" value="NG37"/>
    <property type="match status" value="1"/>
</dbReference>
<accession>A0A8B6BVZ4</accession>
<evidence type="ECO:0000259" key="6">
    <source>
        <dbReference type="Pfam" id="PF25107"/>
    </source>
</evidence>
<dbReference type="InterPro" id="IPR052577">
    <property type="entry name" value="VWA7"/>
</dbReference>
<dbReference type="Pfam" id="PF25107">
    <property type="entry name" value="VWA7_N"/>
    <property type="match status" value="1"/>
</dbReference>
<evidence type="ECO:0000256" key="2">
    <source>
        <dbReference type="ARBA" id="ARBA00022525"/>
    </source>
</evidence>
<dbReference type="PANTHER" id="PTHR14905:SF7">
    <property type="entry name" value="VON WILLEBRAND FACTOR A DOMAIN-CONTAINING PROTEIN 7"/>
    <property type="match status" value="1"/>
</dbReference>
<comment type="caution">
    <text evidence="7">The sequence shown here is derived from an EMBL/GenBank/DDBJ whole genome shotgun (WGS) entry which is preliminary data.</text>
</comment>
<dbReference type="OrthoDB" id="10043511at2759"/>
<dbReference type="InterPro" id="IPR056862">
    <property type="entry name" value="VWA7_N"/>
</dbReference>
<feature type="signal peptide" evidence="4">
    <location>
        <begin position="1"/>
        <end position="20"/>
    </location>
</feature>
<gene>
    <name evidence="7" type="ORF">MGAL_10B008057</name>
</gene>
<name>A0A8B6BVZ4_MYTGA</name>
<evidence type="ECO:0000256" key="4">
    <source>
        <dbReference type="SAM" id="SignalP"/>
    </source>
</evidence>
<dbReference type="InterPro" id="IPR056861">
    <property type="entry name" value="HMCN1-like_VWA"/>
</dbReference>
<reference evidence="7" key="1">
    <citation type="submission" date="2018-11" db="EMBL/GenBank/DDBJ databases">
        <authorList>
            <person name="Alioto T."/>
            <person name="Alioto T."/>
        </authorList>
    </citation>
    <scope>NUCLEOTIDE SEQUENCE</scope>
</reference>
<feature type="domain" description="Hemicentin-1-like von Willebrand factor A" evidence="5">
    <location>
        <begin position="199"/>
        <end position="286"/>
    </location>
</feature>
<evidence type="ECO:0000259" key="5">
    <source>
        <dbReference type="Pfam" id="PF25106"/>
    </source>
</evidence>
<evidence type="ECO:0000313" key="8">
    <source>
        <dbReference type="Proteomes" id="UP000596742"/>
    </source>
</evidence>
<proteinExistence type="predicted"/>
<keyword evidence="3 4" id="KW-0732">Signal</keyword>
<evidence type="ECO:0000256" key="1">
    <source>
        <dbReference type="ARBA" id="ARBA00004613"/>
    </source>
</evidence>
<dbReference type="AlphaFoldDB" id="A0A8B6BVZ4"/>
<dbReference type="EMBL" id="UYJE01000749">
    <property type="protein sequence ID" value="VDH96024.1"/>
    <property type="molecule type" value="Genomic_DNA"/>
</dbReference>
<evidence type="ECO:0008006" key="9">
    <source>
        <dbReference type="Google" id="ProtNLM"/>
    </source>
</evidence>
<keyword evidence="2" id="KW-0964">Secreted</keyword>
<evidence type="ECO:0000313" key="7">
    <source>
        <dbReference type="EMBL" id="VDH96024.1"/>
    </source>
</evidence>
<keyword evidence="8" id="KW-1185">Reference proteome</keyword>
<feature type="domain" description="VWA7 N-terminal" evidence="6">
    <location>
        <begin position="117"/>
        <end position="169"/>
    </location>
</feature>
<dbReference type="Proteomes" id="UP000596742">
    <property type="component" value="Unassembled WGS sequence"/>
</dbReference>
<comment type="subcellular location">
    <subcellularLocation>
        <location evidence="1">Secreted</location>
    </subcellularLocation>
</comment>
<feature type="chain" id="PRO_5032687116" description="VWFA domain-containing protein" evidence="4">
    <location>
        <begin position="21"/>
        <end position="290"/>
    </location>
</feature>
<protein>
    <recommendedName>
        <fullName evidence="9">VWFA domain-containing protein</fullName>
    </recommendedName>
</protein>